<evidence type="ECO:0008006" key="3">
    <source>
        <dbReference type="Google" id="ProtNLM"/>
    </source>
</evidence>
<protein>
    <recommendedName>
        <fullName evidence="3">Carnitine O-acetyltransferase</fullName>
    </recommendedName>
</protein>
<dbReference type="RefSeq" id="WP_055708834.1">
    <property type="nucleotide sequence ID" value="NZ_JBPJFI010000002.1"/>
</dbReference>
<reference evidence="1 2" key="1">
    <citation type="submission" date="2019-06" db="EMBL/GenBank/DDBJ databases">
        <title>Sequencing the genomes of 1000 actinobacteria strains.</title>
        <authorList>
            <person name="Klenk H.-P."/>
        </authorList>
    </citation>
    <scope>NUCLEOTIDE SEQUENCE [LARGE SCALE GENOMIC DNA]</scope>
    <source>
        <strain evidence="1 2">DSM 41929</strain>
    </source>
</reference>
<dbReference type="STRING" id="164348.BFF78_02310"/>
<evidence type="ECO:0000313" key="2">
    <source>
        <dbReference type="Proteomes" id="UP000318103"/>
    </source>
</evidence>
<name>A0A542SX51_9ACTN</name>
<sequence>MAESGPGDTGGVACGKSRFDDIYDRPDPRMYFNRLAPLEYEIPHHAQPVFRQAAAERAALDDGSPGRPAVLDVCCSYGINAALLNHDLTLAELYERYTSPDCQKLSTDRLAARDREFYAERRRPDAVPVFGLDVAAPAVRYALEVGLLDAGFTDDLEQGPPGPGLRRALAEVGLITLTGGGSYITDRTFTALLDGARRPVWVSAFVLRTVSYHPIVRTLAAHGLRTTLEVSRTYPQRLFTDERERQYAIATVRALGHDPAGREENGRFHSLHYESRPVAAGDIDHREPR</sequence>
<keyword evidence="2" id="KW-1185">Reference proteome</keyword>
<organism evidence="1 2">
    <name type="scientific">Streptomyces puniciscabiei</name>
    <dbReference type="NCBI Taxonomy" id="164348"/>
    <lineage>
        <taxon>Bacteria</taxon>
        <taxon>Bacillati</taxon>
        <taxon>Actinomycetota</taxon>
        <taxon>Actinomycetes</taxon>
        <taxon>Kitasatosporales</taxon>
        <taxon>Streptomycetaceae</taxon>
        <taxon>Streptomyces</taxon>
    </lineage>
</organism>
<dbReference type="EMBL" id="VFNX01000008">
    <property type="protein sequence ID" value="TQK79190.1"/>
    <property type="molecule type" value="Genomic_DNA"/>
</dbReference>
<gene>
    <name evidence="1" type="ORF">FB563_8415</name>
</gene>
<proteinExistence type="predicted"/>
<accession>A0A542SX51</accession>
<evidence type="ECO:0000313" key="1">
    <source>
        <dbReference type="EMBL" id="TQK79190.1"/>
    </source>
</evidence>
<dbReference type="Proteomes" id="UP000318103">
    <property type="component" value="Unassembled WGS sequence"/>
</dbReference>
<dbReference type="OrthoDB" id="7055571at2"/>
<comment type="caution">
    <text evidence="1">The sequence shown here is derived from an EMBL/GenBank/DDBJ whole genome shotgun (WGS) entry which is preliminary data.</text>
</comment>
<dbReference type="AlphaFoldDB" id="A0A542SX51"/>